<reference evidence="1" key="1">
    <citation type="submission" date="2021-02" db="EMBL/GenBank/DDBJ databases">
        <authorList>
            <person name="Nieuwenhuis M."/>
            <person name="Van De Peppel L.J.J."/>
        </authorList>
    </citation>
    <scope>NUCLEOTIDE SEQUENCE</scope>
    <source>
        <strain evidence="1">D49</strain>
    </source>
</reference>
<accession>A0A9P7GF35</accession>
<protein>
    <submittedName>
        <fullName evidence="1">Uncharacterized protein</fullName>
    </submittedName>
</protein>
<feature type="non-terminal residue" evidence="1">
    <location>
        <position position="235"/>
    </location>
</feature>
<reference evidence="1" key="2">
    <citation type="submission" date="2021-10" db="EMBL/GenBank/DDBJ databases">
        <title>Phylogenomics reveals ancestral predisposition of the termite-cultivated fungus Termitomyces towards a domesticated lifestyle.</title>
        <authorList>
            <person name="Auxier B."/>
            <person name="Grum-Grzhimaylo A."/>
            <person name="Cardenas M.E."/>
            <person name="Lodge J.D."/>
            <person name="Laessoe T."/>
            <person name="Pedersen O."/>
            <person name="Smith M.E."/>
            <person name="Kuyper T.W."/>
            <person name="Franco-Molano E.A."/>
            <person name="Baroni T.J."/>
            <person name="Aanen D.K."/>
        </authorList>
    </citation>
    <scope>NUCLEOTIDE SEQUENCE</scope>
    <source>
        <strain evidence="1">D49</strain>
    </source>
</reference>
<comment type="caution">
    <text evidence="1">The sequence shown here is derived from an EMBL/GenBank/DDBJ whole genome shotgun (WGS) entry which is preliminary data.</text>
</comment>
<dbReference type="AlphaFoldDB" id="A0A9P7GF35"/>
<name>A0A9P7GF35_9AGAR</name>
<keyword evidence="2" id="KW-1185">Reference proteome</keyword>
<dbReference type="Proteomes" id="UP000717328">
    <property type="component" value="Unassembled WGS sequence"/>
</dbReference>
<proteinExistence type="predicted"/>
<sequence length="235" mass="25352">MLARSVALEETLAGDIYQRLSIQTVCVGAPVKGLDWLRALLSEELYNQARQARPCGDENGATLEDAFEDAWFTFSHFAKAEDSSLISIKYLTACNVCGMAIQCPPNPYSIDGMFGIHFGIDKPIKEKNTGAGLWKARFREDGDINEHVINPTIAGSNKNPTLAFVFEMGSSDSKVVASRVDSPRAIGSGNDALGKHYQLVVHGVTSATFSVRRLKSQSSQVPAATRAVPTTLGGE</sequence>
<evidence type="ECO:0000313" key="2">
    <source>
        <dbReference type="Proteomes" id="UP000717328"/>
    </source>
</evidence>
<dbReference type="EMBL" id="JABCKI010001844">
    <property type="protein sequence ID" value="KAG5648454.1"/>
    <property type="molecule type" value="Genomic_DNA"/>
</dbReference>
<dbReference type="OrthoDB" id="3270019at2759"/>
<organism evidence="1 2">
    <name type="scientific">Sphagnurus paluster</name>
    <dbReference type="NCBI Taxonomy" id="117069"/>
    <lineage>
        <taxon>Eukaryota</taxon>
        <taxon>Fungi</taxon>
        <taxon>Dikarya</taxon>
        <taxon>Basidiomycota</taxon>
        <taxon>Agaricomycotina</taxon>
        <taxon>Agaricomycetes</taxon>
        <taxon>Agaricomycetidae</taxon>
        <taxon>Agaricales</taxon>
        <taxon>Tricholomatineae</taxon>
        <taxon>Lyophyllaceae</taxon>
        <taxon>Sphagnurus</taxon>
    </lineage>
</organism>
<gene>
    <name evidence="1" type="ORF">H0H81_007005</name>
</gene>
<evidence type="ECO:0000313" key="1">
    <source>
        <dbReference type="EMBL" id="KAG5648454.1"/>
    </source>
</evidence>